<evidence type="ECO:0000313" key="1">
    <source>
        <dbReference type="EMBL" id="CDG96419.1"/>
    </source>
</evidence>
<dbReference type="HOGENOM" id="CLU_3319421_0_0_6"/>
<proteinExistence type="predicted"/>
<sequence length="39" mass="4572">MLTRIARPDESNNEAFRFSALREKPSLNLRDNDIAILKR</sequence>
<comment type="caution">
    <text evidence="1">The sequence shown here is derived from an EMBL/GenBank/DDBJ whole genome shotgun (WGS) entry which is preliminary data.</text>
</comment>
<evidence type="ECO:0000313" key="2">
    <source>
        <dbReference type="Proteomes" id="UP000028511"/>
    </source>
</evidence>
<gene>
    <name evidence="1" type="ORF">XBP1_2080002</name>
</gene>
<name>A0A077NBR9_XENBV</name>
<dbReference type="EMBL" id="CBSW010000122">
    <property type="protein sequence ID" value="CDG96419.1"/>
    <property type="molecule type" value="Genomic_DNA"/>
</dbReference>
<protein>
    <submittedName>
        <fullName evidence="1">Uncharacterized protein</fullName>
    </submittedName>
</protein>
<dbReference type="Proteomes" id="UP000028511">
    <property type="component" value="Unassembled WGS sequence"/>
</dbReference>
<reference evidence="1" key="1">
    <citation type="submission" date="2013-07" db="EMBL/GenBank/DDBJ databases">
        <title>Sub-species coevolution in mutualistic symbiosis.</title>
        <authorList>
            <person name="Murfin K."/>
            <person name="Klassen J."/>
            <person name="Lee M."/>
            <person name="Forst S."/>
            <person name="Stock P."/>
            <person name="Goodrich-Blair H."/>
        </authorList>
    </citation>
    <scope>NUCLEOTIDE SEQUENCE [LARGE SCALE GENOMIC DNA]</scope>
    <source>
        <strain evidence="1">Puntauvense</strain>
    </source>
</reference>
<accession>A0A077NBR9</accession>
<organism evidence="1 2">
    <name type="scientific">Xenorhabdus bovienii str. puntauvense</name>
    <dbReference type="NCBI Taxonomy" id="1398201"/>
    <lineage>
        <taxon>Bacteria</taxon>
        <taxon>Pseudomonadati</taxon>
        <taxon>Pseudomonadota</taxon>
        <taxon>Gammaproteobacteria</taxon>
        <taxon>Enterobacterales</taxon>
        <taxon>Morganellaceae</taxon>
        <taxon>Xenorhabdus</taxon>
    </lineage>
</organism>
<dbReference type="AlphaFoldDB" id="A0A077NBR9"/>